<dbReference type="Pfam" id="PF00270">
    <property type="entry name" value="DEAD"/>
    <property type="match status" value="1"/>
</dbReference>
<evidence type="ECO:0000313" key="11">
    <source>
        <dbReference type="EMBL" id="PIR95874.1"/>
    </source>
</evidence>
<dbReference type="SMART" id="SM00487">
    <property type="entry name" value="DEXDc"/>
    <property type="match status" value="1"/>
</dbReference>
<dbReference type="Pfam" id="PF00271">
    <property type="entry name" value="Helicase_C"/>
    <property type="match status" value="1"/>
</dbReference>
<feature type="domain" description="Helicase ATP-binding" evidence="8">
    <location>
        <begin position="39"/>
        <end position="207"/>
    </location>
</feature>
<keyword evidence="2" id="KW-0378">Hydrolase</keyword>
<feature type="domain" description="Helicase C-terminal" evidence="9">
    <location>
        <begin position="218"/>
        <end position="378"/>
    </location>
</feature>
<evidence type="ECO:0000259" key="9">
    <source>
        <dbReference type="PROSITE" id="PS51194"/>
    </source>
</evidence>
<dbReference type="Gene3D" id="3.40.50.300">
    <property type="entry name" value="P-loop containing nucleotide triphosphate hydrolases"/>
    <property type="match status" value="2"/>
</dbReference>
<dbReference type="GO" id="GO:0005829">
    <property type="term" value="C:cytosol"/>
    <property type="evidence" value="ECO:0007669"/>
    <property type="project" value="TreeGrafter"/>
</dbReference>
<comment type="caution">
    <text evidence="11">The sequence shown here is derived from an EMBL/GenBank/DDBJ whole genome shotgun (WGS) entry which is preliminary data.</text>
</comment>
<dbReference type="PROSITE" id="PS51194">
    <property type="entry name" value="HELICASE_CTER"/>
    <property type="match status" value="1"/>
</dbReference>
<dbReference type="CDD" id="cd18787">
    <property type="entry name" value="SF2_C_DEAD"/>
    <property type="match status" value="1"/>
</dbReference>
<dbReference type="InterPro" id="IPR027417">
    <property type="entry name" value="P-loop_NTPase"/>
</dbReference>
<evidence type="ECO:0000313" key="12">
    <source>
        <dbReference type="Proteomes" id="UP000229972"/>
    </source>
</evidence>
<evidence type="ECO:0000256" key="4">
    <source>
        <dbReference type="ARBA" id="ARBA00022840"/>
    </source>
</evidence>
<dbReference type="InterPro" id="IPR014001">
    <property type="entry name" value="Helicase_ATP-bd"/>
</dbReference>
<evidence type="ECO:0000256" key="2">
    <source>
        <dbReference type="ARBA" id="ARBA00022801"/>
    </source>
</evidence>
<evidence type="ECO:0000259" key="10">
    <source>
        <dbReference type="PROSITE" id="PS51195"/>
    </source>
</evidence>
<dbReference type="AlphaFoldDB" id="A0A2H0V9V7"/>
<proteinExistence type="inferred from homology"/>
<feature type="region of interest" description="Disordered" evidence="7">
    <location>
        <begin position="376"/>
        <end position="444"/>
    </location>
</feature>
<name>A0A2H0V9V7_9BACT</name>
<dbReference type="PROSITE" id="PS51192">
    <property type="entry name" value="HELICASE_ATP_BIND_1"/>
    <property type="match status" value="1"/>
</dbReference>
<protein>
    <submittedName>
        <fullName evidence="11">ATP-dependent helicase</fullName>
    </submittedName>
</protein>
<feature type="compositionally biased region" description="Low complexity" evidence="7">
    <location>
        <begin position="421"/>
        <end position="432"/>
    </location>
</feature>
<comment type="similarity">
    <text evidence="5">Belongs to the DEAD box helicase family.</text>
</comment>
<sequence length="444" mass="49163">MKTEETQLKFSDLGISASILAVLKKMGLEEPTPIQRKTIPVAITGQDLIGVAQTGTGKTFAFGIPMLQRIGSTKGHGLVIAPTRELALQVEESLKKLGQSLGLRTASLIGGESLDRQLFQLRKKPHIVVATPGRLIDHLKRHTYKLEQVNILVLDEADMMLDMGFAPQIQEIMKQMPLKRQTMLFSATMPVAIVKIAAAYMKLPISIEVAPPGTTVDQIDQEIFIIRNEDRFNYLEKILTRYKGSVLVFVRTKHGVKMLTSKLVSLGQRAVEIHSNLSLSRRRAALAGFKSKRDRILVATDVAARGLDVSGIEVVVNYHLPDNTGDYVHRIGRTARAGQAGKAISFATPDQQREIRDIERLINKSIKRTEFVKFSDVRTAKSSGPSRGRAPYRGRRTNSSSYSNSQGGQSEGRSGNQSRGQRTTPRSVSSSRRFSRQRSYGTGR</sequence>
<gene>
    <name evidence="11" type="ORF">COT93_00005</name>
</gene>
<evidence type="ECO:0000256" key="5">
    <source>
        <dbReference type="ARBA" id="ARBA00038437"/>
    </source>
</evidence>
<dbReference type="EMBL" id="PFAL01000001">
    <property type="protein sequence ID" value="PIR95874.1"/>
    <property type="molecule type" value="Genomic_DNA"/>
</dbReference>
<dbReference type="InterPro" id="IPR044742">
    <property type="entry name" value="DEAD/DEAH_RhlB"/>
</dbReference>
<evidence type="ECO:0000259" key="8">
    <source>
        <dbReference type="PROSITE" id="PS51192"/>
    </source>
</evidence>
<dbReference type="Proteomes" id="UP000229972">
    <property type="component" value="Unassembled WGS sequence"/>
</dbReference>
<keyword evidence="1" id="KW-0547">Nucleotide-binding</keyword>
<dbReference type="InterPro" id="IPR011545">
    <property type="entry name" value="DEAD/DEAH_box_helicase_dom"/>
</dbReference>
<dbReference type="CDD" id="cd00268">
    <property type="entry name" value="DEADc"/>
    <property type="match status" value="1"/>
</dbReference>
<dbReference type="InterPro" id="IPR050079">
    <property type="entry name" value="DEAD_box_RNA_helicase"/>
</dbReference>
<keyword evidence="4" id="KW-0067">ATP-binding</keyword>
<keyword evidence="3 11" id="KW-0347">Helicase</keyword>
<reference evidence="12" key="1">
    <citation type="submission" date="2017-09" db="EMBL/GenBank/DDBJ databases">
        <title>Depth-based differentiation of microbial function through sediment-hosted aquifers and enrichment of novel symbionts in the deep terrestrial subsurface.</title>
        <authorList>
            <person name="Probst A.J."/>
            <person name="Ladd B."/>
            <person name="Jarett J.K."/>
            <person name="Geller-Mcgrath D.E."/>
            <person name="Sieber C.M.K."/>
            <person name="Emerson J.B."/>
            <person name="Anantharaman K."/>
            <person name="Thomas B.C."/>
            <person name="Malmstrom R."/>
            <person name="Stieglmeier M."/>
            <person name="Klingl A."/>
            <person name="Woyke T."/>
            <person name="Ryan C.M."/>
            <person name="Banfield J.F."/>
        </authorList>
    </citation>
    <scope>NUCLEOTIDE SEQUENCE [LARGE SCALE GENOMIC DNA]</scope>
</reference>
<dbReference type="PROSITE" id="PS51195">
    <property type="entry name" value="Q_MOTIF"/>
    <property type="match status" value="1"/>
</dbReference>
<dbReference type="GO" id="GO:0003724">
    <property type="term" value="F:RNA helicase activity"/>
    <property type="evidence" value="ECO:0007669"/>
    <property type="project" value="InterPro"/>
</dbReference>
<dbReference type="SUPFAM" id="SSF52540">
    <property type="entry name" value="P-loop containing nucleoside triphosphate hydrolases"/>
    <property type="match status" value="1"/>
</dbReference>
<dbReference type="InterPro" id="IPR014014">
    <property type="entry name" value="RNA_helicase_DEAD_Q_motif"/>
</dbReference>
<dbReference type="GO" id="GO:0003676">
    <property type="term" value="F:nucleic acid binding"/>
    <property type="evidence" value="ECO:0007669"/>
    <property type="project" value="InterPro"/>
</dbReference>
<organism evidence="11 12">
    <name type="scientific">Candidatus Falkowbacteria bacterium CG10_big_fil_rev_8_21_14_0_10_37_18</name>
    <dbReference type="NCBI Taxonomy" id="1974562"/>
    <lineage>
        <taxon>Bacteria</taxon>
        <taxon>Candidatus Falkowiibacteriota</taxon>
    </lineage>
</organism>
<evidence type="ECO:0000256" key="3">
    <source>
        <dbReference type="ARBA" id="ARBA00022806"/>
    </source>
</evidence>
<dbReference type="PANTHER" id="PTHR47959:SF1">
    <property type="entry name" value="ATP-DEPENDENT RNA HELICASE DBPA"/>
    <property type="match status" value="1"/>
</dbReference>
<evidence type="ECO:0000256" key="6">
    <source>
        <dbReference type="PROSITE-ProRule" id="PRU00552"/>
    </source>
</evidence>
<accession>A0A2H0V9V7</accession>
<feature type="compositionally biased region" description="Low complexity" evidence="7">
    <location>
        <begin position="397"/>
        <end position="408"/>
    </location>
</feature>
<evidence type="ECO:0000256" key="7">
    <source>
        <dbReference type="SAM" id="MobiDB-lite"/>
    </source>
</evidence>
<dbReference type="InterPro" id="IPR001650">
    <property type="entry name" value="Helicase_C-like"/>
</dbReference>
<dbReference type="SMART" id="SM00490">
    <property type="entry name" value="HELICc"/>
    <property type="match status" value="1"/>
</dbReference>
<feature type="compositionally biased region" description="Polar residues" evidence="7">
    <location>
        <begin position="411"/>
        <end position="420"/>
    </location>
</feature>
<feature type="domain" description="DEAD-box RNA helicase Q" evidence="10">
    <location>
        <begin position="8"/>
        <end position="36"/>
    </location>
</feature>
<dbReference type="GO" id="GO:0005524">
    <property type="term" value="F:ATP binding"/>
    <property type="evidence" value="ECO:0007669"/>
    <property type="project" value="UniProtKB-KW"/>
</dbReference>
<feature type="short sequence motif" description="Q motif" evidence="6">
    <location>
        <begin position="8"/>
        <end position="36"/>
    </location>
</feature>
<dbReference type="PANTHER" id="PTHR47959">
    <property type="entry name" value="ATP-DEPENDENT RNA HELICASE RHLE-RELATED"/>
    <property type="match status" value="1"/>
</dbReference>
<dbReference type="GO" id="GO:0016787">
    <property type="term" value="F:hydrolase activity"/>
    <property type="evidence" value="ECO:0007669"/>
    <property type="project" value="UniProtKB-KW"/>
</dbReference>
<evidence type="ECO:0000256" key="1">
    <source>
        <dbReference type="ARBA" id="ARBA00022741"/>
    </source>
</evidence>